<sequence length="157" mass="17340">MLAQAPSQSLQRSSARPRRCPHTYLASLRRVRCAAAQAEKAQLFSLHLGETTLSLPIPDSEAQNMRGALDNLLQTFAEKQKAERPKRWKMMEYRYKGAPGESGIDLFELFCNPNAHSTPFDAKILVTMKAAQGVSLTTEGTLSAVKGDIDAYLDQLS</sequence>
<comment type="caution">
    <text evidence="1">The sequence shown here is derived from an EMBL/GenBank/DDBJ whole genome shotgun (WGS) entry which is preliminary data.</text>
</comment>
<proteinExistence type="predicted"/>
<accession>A0AAW1QD76</accession>
<gene>
    <name evidence="1" type="ORF">WJX74_009624</name>
</gene>
<protein>
    <submittedName>
        <fullName evidence="1">Uncharacterized protein</fullName>
    </submittedName>
</protein>
<organism evidence="1 2">
    <name type="scientific">Apatococcus lobatus</name>
    <dbReference type="NCBI Taxonomy" id="904363"/>
    <lineage>
        <taxon>Eukaryota</taxon>
        <taxon>Viridiplantae</taxon>
        <taxon>Chlorophyta</taxon>
        <taxon>core chlorophytes</taxon>
        <taxon>Trebouxiophyceae</taxon>
        <taxon>Chlorellales</taxon>
        <taxon>Chlorellaceae</taxon>
        <taxon>Apatococcus</taxon>
    </lineage>
</organism>
<dbReference type="EMBL" id="JALJOS010000048">
    <property type="protein sequence ID" value="KAK9819354.1"/>
    <property type="molecule type" value="Genomic_DNA"/>
</dbReference>
<evidence type="ECO:0000313" key="2">
    <source>
        <dbReference type="Proteomes" id="UP001438707"/>
    </source>
</evidence>
<reference evidence="1 2" key="1">
    <citation type="journal article" date="2024" name="Nat. Commun.">
        <title>Phylogenomics reveals the evolutionary origins of lichenization in chlorophyte algae.</title>
        <authorList>
            <person name="Puginier C."/>
            <person name="Libourel C."/>
            <person name="Otte J."/>
            <person name="Skaloud P."/>
            <person name="Haon M."/>
            <person name="Grisel S."/>
            <person name="Petersen M."/>
            <person name="Berrin J.G."/>
            <person name="Delaux P.M."/>
            <person name="Dal Grande F."/>
            <person name="Keller J."/>
        </authorList>
    </citation>
    <scope>NUCLEOTIDE SEQUENCE [LARGE SCALE GENOMIC DNA]</scope>
    <source>
        <strain evidence="1 2">SAG 2145</strain>
    </source>
</reference>
<evidence type="ECO:0000313" key="1">
    <source>
        <dbReference type="EMBL" id="KAK9819354.1"/>
    </source>
</evidence>
<dbReference type="Proteomes" id="UP001438707">
    <property type="component" value="Unassembled WGS sequence"/>
</dbReference>
<keyword evidence="2" id="KW-1185">Reference proteome</keyword>
<dbReference type="AlphaFoldDB" id="A0AAW1QD76"/>
<name>A0AAW1QD76_9CHLO</name>